<accession>A0A5D5AJ70</accession>
<evidence type="ECO:0000256" key="3">
    <source>
        <dbReference type="ARBA" id="ARBA00023125"/>
    </source>
</evidence>
<reference evidence="6 7" key="1">
    <citation type="submission" date="2019-08" db="EMBL/GenBank/DDBJ databases">
        <title>Archaea genome.</title>
        <authorList>
            <person name="Kajale S."/>
            <person name="Shouche Y."/>
            <person name="Deshpande N."/>
            <person name="Sharma A."/>
        </authorList>
    </citation>
    <scope>NUCLEOTIDE SEQUENCE [LARGE SCALE GENOMIC DNA]</scope>
    <source>
        <strain evidence="6 7">ESP3B_9</strain>
    </source>
</reference>
<dbReference type="PANTHER" id="PTHR10126">
    <property type="entry name" value="TATA-BOX BINDING PROTEIN"/>
    <property type="match status" value="1"/>
</dbReference>
<dbReference type="AlphaFoldDB" id="A0A5D5AJ70"/>
<comment type="similarity">
    <text evidence="1 5">Belongs to the TBP family.</text>
</comment>
<evidence type="ECO:0000256" key="5">
    <source>
        <dbReference type="HAMAP-Rule" id="MF_00408"/>
    </source>
</evidence>
<comment type="caution">
    <text evidence="6">The sequence shown here is derived from an EMBL/GenBank/DDBJ whole genome shotgun (WGS) entry which is preliminary data.</text>
</comment>
<comment type="caution">
    <text evidence="5">Lacks conserved residue(s) required for the propagation of feature annotation.</text>
</comment>
<organism evidence="6 7">
    <name type="scientific">Natrialba swarupiae</name>
    <dbReference type="NCBI Taxonomy" id="2448032"/>
    <lineage>
        <taxon>Archaea</taxon>
        <taxon>Methanobacteriati</taxon>
        <taxon>Methanobacteriota</taxon>
        <taxon>Stenosarchaea group</taxon>
        <taxon>Halobacteria</taxon>
        <taxon>Halobacteriales</taxon>
        <taxon>Natrialbaceae</taxon>
        <taxon>Natrialba</taxon>
    </lineage>
</organism>
<dbReference type="GO" id="GO:0003677">
    <property type="term" value="F:DNA binding"/>
    <property type="evidence" value="ECO:0007669"/>
    <property type="project" value="UniProtKB-KW"/>
</dbReference>
<keyword evidence="7" id="KW-1185">Reference proteome</keyword>
<keyword evidence="4 5" id="KW-0804">Transcription</keyword>
<gene>
    <name evidence="5" type="primary">tbp</name>
    <name evidence="6" type="ORF">FYC77_16705</name>
</gene>
<dbReference type="InterPro" id="IPR000814">
    <property type="entry name" value="TBP"/>
</dbReference>
<dbReference type="NCBIfam" id="NF001593">
    <property type="entry name" value="PRK00394.1-2"/>
    <property type="match status" value="1"/>
</dbReference>
<dbReference type="EMBL" id="VTAW01000028">
    <property type="protein sequence ID" value="TYT60867.1"/>
    <property type="molecule type" value="Genomic_DNA"/>
</dbReference>
<dbReference type="Gene3D" id="3.30.310.10">
    <property type="entry name" value="TATA-Binding Protein"/>
    <property type="match status" value="2"/>
</dbReference>
<evidence type="ECO:0000256" key="4">
    <source>
        <dbReference type="ARBA" id="ARBA00023163"/>
    </source>
</evidence>
<proteinExistence type="inferred from homology"/>
<keyword evidence="3 5" id="KW-0238">DNA-binding</keyword>
<evidence type="ECO:0000313" key="6">
    <source>
        <dbReference type="EMBL" id="TYT60867.1"/>
    </source>
</evidence>
<dbReference type="GO" id="GO:0006352">
    <property type="term" value="P:DNA-templated transcription initiation"/>
    <property type="evidence" value="ECO:0007669"/>
    <property type="project" value="InterPro"/>
</dbReference>
<sequence>MTSVQIENIVGTGTLGIEVDVAVVSNDLEAYEVTYNPDNYHGLYVRLNESGPLITVYRTGKYIITGADSESELFDTKDQFLSLLNDKGILDRPEDDSFRVNNIVCTADLEYTIDLNRLSIALGLEQSEYEPEQFPGLVHRPAEHPCVILLFGSGKCVVTGAPTLDAAEEAFDYIRNRVDEVLKP</sequence>
<dbReference type="InterPro" id="IPR012295">
    <property type="entry name" value="TBP_dom_sf"/>
</dbReference>
<dbReference type="Pfam" id="PF00352">
    <property type="entry name" value="TBP"/>
    <property type="match status" value="2"/>
</dbReference>
<evidence type="ECO:0000256" key="1">
    <source>
        <dbReference type="ARBA" id="ARBA00005560"/>
    </source>
</evidence>
<protein>
    <recommendedName>
        <fullName evidence="5">TATA-box-binding protein</fullName>
    </recommendedName>
    <alternativeName>
        <fullName evidence="5">Box A-binding protein</fullName>
        <shortName evidence="5">BAP</shortName>
    </alternativeName>
    <alternativeName>
        <fullName evidence="5">TATA sequence-binding protein</fullName>
        <shortName evidence="5">TBP</shortName>
    </alternativeName>
    <alternativeName>
        <fullName evidence="5">TATA-box factor</fullName>
    </alternativeName>
</protein>
<evidence type="ECO:0000256" key="2">
    <source>
        <dbReference type="ARBA" id="ARBA00022737"/>
    </source>
</evidence>
<evidence type="ECO:0000313" key="7">
    <source>
        <dbReference type="Proteomes" id="UP000324104"/>
    </source>
</evidence>
<comment type="function">
    <text evidence="5">General factor that plays a role in the activation of archaeal genes transcribed by RNA polymerase. Binds specifically to the TATA box promoter element which lies close to the position of transcription initiation.</text>
</comment>
<name>A0A5D5AJ70_9EURY</name>
<dbReference type="SUPFAM" id="SSF55945">
    <property type="entry name" value="TATA-box binding protein-like"/>
    <property type="match status" value="2"/>
</dbReference>
<keyword evidence="5" id="KW-0805">Transcription regulation</keyword>
<dbReference type="PRINTS" id="PR00686">
    <property type="entry name" value="TIFACTORIID"/>
</dbReference>
<dbReference type="Proteomes" id="UP000324104">
    <property type="component" value="Unassembled WGS sequence"/>
</dbReference>
<dbReference type="RefSeq" id="WP_149082634.1">
    <property type="nucleotide sequence ID" value="NZ_VTAW01000028.1"/>
</dbReference>
<keyword evidence="2 5" id="KW-0677">Repeat</keyword>
<dbReference type="HAMAP" id="MF_00408">
    <property type="entry name" value="TATA_bind_prot_arch"/>
    <property type="match status" value="1"/>
</dbReference>
<dbReference type="GO" id="GO:0003700">
    <property type="term" value="F:DNA-binding transcription factor activity"/>
    <property type="evidence" value="ECO:0007669"/>
    <property type="project" value="UniProtKB-UniRule"/>
</dbReference>